<proteinExistence type="predicted"/>
<organism evidence="3 4">
    <name type="scientific">Canis lupus familiaris</name>
    <name type="common">Dog</name>
    <name type="synonym">Canis familiaris</name>
    <dbReference type="NCBI Taxonomy" id="9615"/>
    <lineage>
        <taxon>Eukaryota</taxon>
        <taxon>Metazoa</taxon>
        <taxon>Chordata</taxon>
        <taxon>Craniata</taxon>
        <taxon>Vertebrata</taxon>
        <taxon>Euteleostomi</taxon>
        <taxon>Mammalia</taxon>
        <taxon>Eutheria</taxon>
        <taxon>Laurasiatheria</taxon>
        <taxon>Carnivora</taxon>
        <taxon>Caniformia</taxon>
        <taxon>Canidae</taxon>
        <taxon>Canis</taxon>
    </lineage>
</organism>
<feature type="compositionally biased region" description="Basic and acidic residues" evidence="1">
    <location>
        <begin position="48"/>
        <end position="69"/>
    </location>
</feature>
<evidence type="ECO:0000256" key="1">
    <source>
        <dbReference type="SAM" id="MobiDB-lite"/>
    </source>
</evidence>
<evidence type="ECO:0000256" key="2">
    <source>
        <dbReference type="SAM" id="Phobius"/>
    </source>
</evidence>
<name>A0A8P0TPR7_CANLF</name>
<keyword evidence="2" id="KW-0812">Transmembrane</keyword>
<dbReference type="AlphaFoldDB" id="A0A8P0TPR7"/>
<dbReference type="OrthoDB" id="9442549at2759"/>
<dbReference type="PANTHER" id="PTHR35669">
    <property type="entry name" value="SPERMATOGENESIS-ASSOCIATED PROTEIN 9"/>
    <property type="match status" value="1"/>
</dbReference>
<protein>
    <submittedName>
        <fullName evidence="3">Spermatosis associated 9</fullName>
    </submittedName>
</protein>
<evidence type="ECO:0000313" key="3">
    <source>
        <dbReference type="Ensembl" id="ENSCAFP00000071491.1"/>
    </source>
</evidence>
<gene>
    <name evidence="3" type="primary">SPATA9</name>
</gene>
<evidence type="ECO:0000313" key="4">
    <source>
        <dbReference type="Proteomes" id="UP000002254"/>
    </source>
</evidence>
<feature type="region of interest" description="Disordered" evidence="1">
    <location>
        <begin position="37"/>
        <end position="72"/>
    </location>
</feature>
<sequence>MPRAAASARTSAEAHGYESQKEVIAVGPWAAGLSLPGRGGCGAGRRRPQPEGPERGGRGRRCPRCEPRTRTHTCTGADCAAPSLPRTVRFRVTTALGPQSLAATAPGQPLLRAALAHFEGIQKVIMDLIDEFKDEFPTILRLSQSNQKREPMQKTSKIKMAVALAKINRGTLIQGLNSISRSSKSVAKLLQPQLACRLLELRGISHRLLREVNAPKQPLYNVQVRRGSLFEIISFPAKTALISIMYASYAALIYLTVCVNAVLEKIKKIFQEEETIRQNRKENENLRKAFSEPVLSEPTFPEGEIKAKPYRSLPEKPDSISDRPKLPANKLSNKIQVLHSVFDQSAEMNE</sequence>
<dbReference type="InterPro" id="IPR031659">
    <property type="entry name" value="SPATA9"/>
</dbReference>
<dbReference type="Ensembl" id="ENSCAFT00000098497.1">
    <property type="protein sequence ID" value="ENSCAFP00000071491.1"/>
    <property type="gene ID" value="ENSCAFG00000007911.5"/>
</dbReference>
<reference evidence="3 4" key="1">
    <citation type="journal article" date="2005" name="Nature">
        <title>Genome sequence, comparative analysis and haplotype structure of the domestic dog.</title>
        <authorList>
            <consortium name="Broad Sequencing Platform"/>
            <person name="Lindblad-Toh K."/>
            <person name="Wade C.M."/>
            <person name="Mikkelsen T.S."/>
            <person name="Karlsson E.K."/>
            <person name="Jaffe D.B."/>
            <person name="Kamal M."/>
            <person name="Clamp M."/>
            <person name="Chang J.L."/>
            <person name="Kulbokas E.J. III"/>
            <person name="Zody M.C."/>
            <person name="Mauceli E."/>
            <person name="Xie X."/>
            <person name="Breen M."/>
            <person name="Wayne R.K."/>
            <person name="Ostrander E.A."/>
            <person name="Ponting C.P."/>
            <person name="Galibert F."/>
            <person name="Smith D.R."/>
            <person name="DeJong P.J."/>
            <person name="Kirkness E."/>
            <person name="Alvarez P."/>
            <person name="Biagi T."/>
            <person name="Brockman W."/>
            <person name="Butler J."/>
            <person name="Chin C.W."/>
            <person name="Cook A."/>
            <person name="Cuff J."/>
            <person name="Daly M.J."/>
            <person name="DeCaprio D."/>
            <person name="Gnerre S."/>
            <person name="Grabherr M."/>
            <person name="Kellis M."/>
            <person name="Kleber M."/>
            <person name="Bardeleben C."/>
            <person name="Goodstadt L."/>
            <person name="Heger A."/>
            <person name="Hitte C."/>
            <person name="Kim L."/>
            <person name="Koepfli K.P."/>
            <person name="Parker H.G."/>
            <person name="Pollinger J.P."/>
            <person name="Searle S.M."/>
            <person name="Sutter N.B."/>
            <person name="Thomas R."/>
            <person name="Webber C."/>
            <person name="Baldwin J."/>
            <person name="Abebe A."/>
            <person name="Abouelleil A."/>
            <person name="Aftuck L."/>
            <person name="Ait-Zahra M."/>
            <person name="Aldredge T."/>
            <person name="Allen N."/>
            <person name="An P."/>
            <person name="Anderson S."/>
            <person name="Antoine C."/>
            <person name="Arachchi H."/>
            <person name="Aslam A."/>
            <person name="Ayotte L."/>
            <person name="Bachantsang P."/>
            <person name="Barry A."/>
            <person name="Bayul T."/>
            <person name="Benamara M."/>
            <person name="Berlin A."/>
            <person name="Bessette D."/>
            <person name="Blitshteyn B."/>
            <person name="Bloom T."/>
            <person name="Blye J."/>
            <person name="Boguslavskiy L."/>
            <person name="Bonnet C."/>
            <person name="Boukhgalter B."/>
            <person name="Brown A."/>
            <person name="Cahill P."/>
            <person name="Calixte N."/>
            <person name="Camarata J."/>
            <person name="Cheshatsang Y."/>
            <person name="Chu J."/>
            <person name="Citroen M."/>
            <person name="Collymore A."/>
            <person name="Cooke P."/>
            <person name="Dawoe T."/>
            <person name="Daza R."/>
            <person name="Decktor K."/>
            <person name="DeGray S."/>
            <person name="Dhargay N."/>
            <person name="Dooley K."/>
            <person name="Dooley K."/>
            <person name="Dorje P."/>
            <person name="Dorjee K."/>
            <person name="Dorris L."/>
            <person name="Duffey N."/>
            <person name="Dupes A."/>
            <person name="Egbiremolen O."/>
            <person name="Elong R."/>
            <person name="Falk J."/>
            <person name="Farina A."/>
            <person name="Faro S."/>
            <person name="Ferguson D."/>
            <person name="Ferreira P."/>
            <person name="Fisher S."/>
            <person name="FitzGerald M."/>
            <person name="Foley K."/>
            <person name="Foley C."/>
            <person name="Franke A."/>
            <person name="Friedrich D."/>
            <person name="Gage D."/>
            <person name="Garber M."/>
            <person name="Gearin G."/>
            <person name="Giannoukos G."/>
            <person name="Goode T."/>
            <person name="Goyette A."/>
            <person name="Graham J."/>
            <person name="Grandbois E."/>
            <person name="Gyaltsen K."/>
            <person name="Hafez N."/>
            <person name="Hagopian D."/>
            <person name="Hagos B."/>
            <person name="Hall J."/>
            <person name="Healy C."/>
            <person name="Hegarty R."/>
            <person name="Honan T."/>
            <person name="Horn A."/>
            <person name="Houde N."/>
            <person name="Hughes L."/>
            <person name="Hunnicutt L."/>
            <person name="Husby M."/>
            <person name="Jester B."/>
            <person name="Jones C."/>
            <person name="Kamat A."/>
            <person name="Kanga B."/>
            <person name="Kells C."/>
            <person name="Khazanovich D."/>
            <person name="Kieu A.C."/>
            <person name="Kisner P."/>
            <person name="Kumar M."/>
            <person name="Lance K."/>
            <person name="Landers T."/>
            <person name="Lara M."/>
            <person name="Lee W."/>
            <person name="Leger J.P."/>
            <person name="Lennon N."/>
            <person name="Leuper L."/>
            <person name="LeVine S."/>
            <person name="Liu J."/>
            <person name="Liu X."/>
            <person name="Lokyitsang Y."/>
            <person name="Lokyitsang T."/>
            <person name="Lui A."/>
            <person name="Macdonald J."/>
            <person name="Major J."/>
            <person name="Marabella R."/>
            <person name="Maru K."/>
            <person name="Matthews C."/>
            <person name="McDonough S."/>
            <person name="Mehta T."/>
            <person name="Meldrim J."/>
            <person name="Melnikov A."/>
            <person name="Meneus L."/>
            <person name="Mihalev A."/>
            <person name="Mihova T."/>
            <person name="Miller K."/>
            <person name="Mittelman R."/>
            <person name="Mlenga V."/>
            <person name="Mulrain L."/>
            <person name="Munson G."/>
            <person name="Navidi A."/>
            <person name="Naylor J."/>
            <person name="Nguyen T."/>
            <person name="Nguyen N."/>
            <person name="Nguyen C."/>
            <person name="Nguyen T."/>
            <person name="Nicol R."/>
            <person name="Norbu N."/>
            <person name="Norbu C."/>
            <person name="Novod N."/>
            <person name="Nyima T."/>
            <person name="Olandt P."/>
            <person name="O'Neill B."/>
            <person name="O'Neill K."/>
            <person name="Osman S."/>
            <person name="Oyono L."/>
            <person name="Patti C."/>
            <person name="Perrin D."/>
            <person name="Phunkhang P."/>
            <person name="Pierre F."/>
            <person name="Priest M."/>
            <person name="Rachupka A."/>
            <person name="Raghuraman S."/>
            <person name="Rameau R."/>
            <person name="Ray V."/>
            <person name="Raymond C."/>
            <person name="Rege F."/>
            <person name="Rise C."/>
            <person name="Rogers J."/>
            <person name="Rogov P."/>
            <person name="Sahalie J."/>
            <person name="Settipalli S."/>
            <person name="Sharpe T."/>
            <person name="Shea T."/>
            <person name="Sheehan M."/>
            <person name="Sherpa N."/>
            <person name="Shi J."/>
            <person name="Shih D."/>
            <person name="Sloan J."/>
            <person name="Smith C."/>
            <person name="Sparrow T."/>
            <person name="Stalker J."/>
            <person name="Stange-Thomann N."/>
            <person name="Stavropoulos S."/>
            <person name="Stone C."/>
            <person name="Stone S."/>
            <person name="Sykes S."/>
            <person name="Tchuinga P."/>
            <person name="Tenzing P."/>
            <person name="Tesfaye S."/>
            <person name="Thoulutsang D."/>
            <person name="Thoulutsang Y."/>
            <person name="Topham K."/>
            <person name="Topping I."/>
            <person name="Tsamla T."/>
            <person name="Vassiliev H."/>
            <person name="Venkataraman V."/>
            <person name="Vo A."/>
            <person name="Wangchuk T."/>
            <person name="Wangdi T."/>
            <person name="Weiand M."/>
            <person name="Wilkinson J."/>
            <person name="Wilson A."/>
            <person name="Yadav S."/>
            <person name="Yang S."/>
            <person name="Yang X."/>
            <person name="Young G."/>
            <person name="Yu Q."/>
            <person name="Zainoun J."/>
            <person name="Zembek L."/>
            <person name="Zimmer A."/>
            <person name="Lander E.S."/>
        </authorList>
    </citation>
    <scope>NUCLEOTIDE SEQUENCE [LARGE SCALE GENOMIC DNA]</scope>
    <source>
        <strain evidence="3">Boxer</strain>
    </source>
</reference>
<accession>A0A8P0TPR7</accession>
<dbReference type="PANTHER" id="PTHR35669:SF1">
    <property type="entry name" value="SPERMATOGENESIS-ASSOCIATED PROTEIN 9"/>
    <property type="match status" value="1"/>
</dbReference>
<dbReference type="Pfam" id="PF15824">
    <property type="entry name" value="SPATA9"/>
    <property type="match status" value="1"/>
</dbReference>
<feature type="compositionally biased region" description="Basic and acidic residues" evidence="1">
    <location>
        <begin position="303"/>
        <end position="325"/>
    </location>
</feature>
<dbReference type="Proteomes" id="UP000002254">
    <property type="component" value="Chromosome 3"/>
</dbReference>
<keyword evidence="2" id="KW-1133">Transmembrane helix</keyword>
<reference evidence="3" key="2">
    <citation type="submission" date="2025-08" db="UniProtKB">
        <authorList>
            <consortium name="Ensembl"/>
        </authorList>
    </citation>
    <scope>IDENTIFICATION</scope>
</reference>
<keyword evidence="2" id="KW-0472">Membrane</keyword>
<feature type="region of interest" description="Disordered" evidence="1">
    <location>
        <begin position="299"/>
        <end position="328"/>
    </location>
</feature>
<feature type="transmembrane region" description="Helical" evidence="2">
    <location>
        <begin position="240"/>
        <end position="263"/>
    </location>
</feature>